<dbReference type="AlphaFoldDB" id="A0A5C6AXT3"/>
<proteinExistence type="predicted"/>
<dbReference type="OrthoDB" id="197790at2"/>
<name>A0A5C6AXT3_9BACT</name>
<evidence type="ECO:0000313" key="1">
    <source>
        <dbReference type="EMBL" id="TWU04550.1"/>
    </source>
</evidence>
<dbReference type="Pfam" id="PF20461">
    <property type="entry name" value="DUF6714"/>
    <property type="match status" value="1"/>
</dbReference>
<sequence>MFNIDVEFIQKLKDHGYDLWTISQWENWLQLSPQLPGALQQIRNAFDDVKLGDGVGILEANGLDDYAGDSELARLRKLDERNDWRNLDAELLDRYHATPSFFDARGFVFHLPAFLLAELDDKHEYGFIDRIVEKRPPSGSWIDLLTTQQAAALVSVLSLVKQHPDYYNDTKKFDHAIERFNRIAAANGR</sequence>
<protein>
    <submittedName>
        <fullName evidence="1">Uncharacterized protein</fullName>
    </submittedName>
</protein>
<evidence type="ECO:0000313" key="2">
    <source>
        <dbReference type="Proteomes" id="UP000320176"/>
    </source>
</evidence>
<dbReference type="EMBL" id="SJPN01000003">
    <property type="protein sequence ID" value="TWU04550.1"/>
    <property type="molecule type" value="Genomic_DNA"/>
</dbReference>
<dbReference type="InterPro" id="IPR046560">
    <property type="entry name" value="DUF6714"/>
</dbReference>
<dbReference type="Proteomes" id="UP000320176">
    <property type="component" value="Unassembled WGS sequence"/>
</dbReference>
<gene>
    <name evidence="1" type="ORF">Pla52n_25920</name>
</gene>
<keyword evidence="2" id="KW-1185">Reference proteome</keyword>
<dbReference type="RefSeq" id="WP_146519956.1">
    <property type="nucleotide sequence ID" value="NZ_CP151726.1"/>
</dbReference>
<comment type="caution">
    <text evidence="1">The sequence shown here is derived from an EMBL/GenBank/DDBJ whole genome shotgun (WGS) entry which is preliminary data.</text>
</comment>
<accession>A0A5C6AXT3</accession>
<organism evidence="1 2">
    <name type="scientific">Stieleria varia</name>
    <dbReference type="NCBI Taxonomy" id="2528005"/>
    <lineage>
        <taxon>Bacteria</taxon>
        <taxon>Pseudomonadati</taxon>
        <taxon>Planctomycetota</taxon>
        <taxon>Planctomycetia</taxon>
        <taxon>Pirellulales</taxon>
        <taxon>Pirellulaceae</taxon>
        <taxon>Stieleria</taxon>
    </lineage>
</organism>
<reference evidence="1 2" key="1">
    <citation type="submission" date="2019-02" db="EMBL/GenBank/DDBJ databases">
        <title>Deep-cultivation of Planctomycetes and their phenomic and genomic characterization uncovers novel biology.</title>
        <authorList>
            <person name="Wiegand S."/>
            <person name="Jogler M."/>
            <person name="Boedeker C."/>
            <person name="Pinto D."/>
            <person name="Vollmers J."/>
            <person name="Rivas-Marin E."/>
            <person name="Kohn T."/>
            <person name="Peeters S.H."/>
            <person name="Heuer A."/>
            <person name="Rast P."/>
            <person name="Oberbeckmann S."/>
            <person name="Bunk B."/>
            <person name="Jeske O."/>
            <person name="Meyerdierks A."/>
            <person name="Storesund J.E."/>
            <person name="Kallscheuer N."/>
            <person name="Luecker S."/>
            <person name="Lage O.M."/>
            <person name="Pohl T."/>
            <person name="Merkel B.J."/>
            <person name="Hornburger P."/>
            <person name="Mueller R.-W."/>
            <person name="Bruemmer F."/>
            <person name="Labrenz M."/>
            <person name="Spormann A.M."/>
            <person name="Op Den Camp H."/>
            <person name="Overmann J."/>
            <person name="Amann R."/>
            <person name="Jetten M.S.M."/>
            <person name="Mascher T."/>
            <person name="Medema M.H."/>
            <person name="Devos D.P."/>
            <person name="Kaster A.-K."/>
            <person name="Ovreas L."/>
            <person name="Rohde M."/>
            <person name="Galperin M.Y."/>
            <person name="Jogler C."/>
        </authorList>
    </citation>
    <scope>NUCLEOTIDE SEQUENCE [LARGE SCALE GENOMIC DNA]</scope>
    <source>
        <strain evidence="1 2">Pla52n</strain>
    </source>
</reference>